<protein>
    <recommendedName>
        <fullName evidence="2">Trypsin-co-occurring domain-containing protein</fullName>
    </recommendedName>
</protein>
<keyword evidence="4" id="KW-1185">Reference proteome</keyword>
<dbReference type="Proteomes" id="UP000176005">
    <property type="component" value="Unassembled WGS sequence"/>
</dbReference>
<name>A0A1E7L644_9ACTN</name>
<dbReference type="AlphaFoldDB" id="A0A1E7L644"/>
<evidence type="ECO:0000313" key="4">
    <source>
        <dbReference type="Proteomes" id="UP000176005"/>
    </source>
</evidence>
<sequence length="124" mass="12997">MERGIQEIELPGGERVLASVRLPDSGRLPGGAGAHEESEWEDTGAPERLSARIDQLNELIGGVGSTVLNAARSARPDEVSATFGIELMAKPGKAVAMLADGEVKGVISVTLTWKRPAPAAEEQP</sequence>
<evidence type="ECO:0000259" key="2">
    <source>
        <dbReference type="Pfam" id="PF19493"/>
    </source>
</evidence>
<dbReference type="EMBL" id="LJGW01000211">
    <property type="protein sequence ID" value="OEV11571.1"/>
    <property type="molecule type" value="Genomic_DNA"/>
</dbReference>
<evidence type="ECO:0000313" key="3">
    <source>
        <dbReference type="EMBL" id="OEV11571.1"/>
    </source>
</evidence>
<evidence type="ECO:0000256" key="1">
    <source>
        <dbReference type="SAM" id="MobiDB-lite"/>
    </source>
</evidence>
<dbReference type="Pfam" id="PF19493">
    <property type="entry name" value="Trypco1"/>
    <property type="match status" value="1"/>
</dbReference>
<feature type="region of interest" description="Disordered" evidence="1">
    <location>
        <begin position="21"/>
        <end position="44"/>
    </location>
</feature>
<reference evidence="3 4" key="1">
    <citation type="journal article" date="2016" name="Front. Microbiol.">
        <title>Comparative Genomics Analysis of Streptomyces Species Reveals Their Adaptation to the Marine Environment and Their Diversity at the Genomic Level.</title>
        <authorList>
            <person name="Tian X."/>
            <person name="Zhang Z."/>
            <person name="Yang T."/>
            <person name="Chen M."/>
            <person name="Li J."/>
            <person name="Chen F."/>
            <person name="Yang J."/>
            <person name="Li W."/>
            <person name="Zhang B."/>
            <person name="Zhang Z."/>
            <person name="Wu J."/>
            <person name="Zhang C."/>
            <person name="Long L."/>
            <person name="Xiao J."/>
        </authorList>
    </citation>
    <scope>NUCLEOTIDE SEQUENCE [LARGE SCALE GENOMIC DNA]</scope>
    <source>
        <strain evidence="3 4">SCSIO 10429</strain>
    </source>
</reference>
<feature type="domain" description="Trypsin-co-occurring" evidence="2">
    <location>
        <begin position="8"/>
        <end position="115"/>
    </location>
</feature>
<organism evidence="3 4">
    <name type="scientific">Streptomyces nanshensis</name>
    <dbReference type="NCBI Taxonomy" id="518642"/>
    <lineage>
        <taxon>Bacteria</taxon>
        <taxon>Bacillati</taxon>
        <taxon>Actinomycetota</taxon>
        <taxon>Actinomycetes</taxon>
        <taxon>Kitasatosporales</taxon>
        <taxon>Streptomycetaceae</taxon>
        <taxon>Streptomyces</taxon>
    </lineage>
</organism>
<gene>
    <name evidence="3" type="ORF">AN218_12300</name>
</gene>
<comment type="caution">
    <text evidence="3">The sequence shown here is derived from an EMBL/GenBank/DDBJ whole genome shotgun (WGS) entry which is preliminary data.</text>
</comment>
<proteinExistence type="predicted"/>
<dbReference type="RefSeq" id="WP_070016894.1">
    <property type="nucleotide sequence ID" value="NZ_LJGW01000211.1"/>
</dbReference>
<accession>A0A1E7L644</accession>
<dbReference type="InterPro" id="IPR045794">
    <property type="entry name" value="Trypco1"/>
</dbReference>
<dbReference type="NCBIfam" id="NF041216">
    <property type="entry name" value="CU044_2847_fam"/>
    <property type="match status" value="1"/>
</dbReference>